<dbReference type="WBParaSite" id="mrna-Wban_07387">
    <property type="protein sequence ID" value="mrna-Wban_07387"/>
    <property type="gene ID" value="Wban_07387"/>
</dbReference>
<reference evidence="3" key="3">
    <citation type="submission" date="2024-02" db="UniProtKB">
        <authorList>
            <consortium name="WormBaseParasite"/>
        </authorList>
    </citation>
    <scope>IDENTIFICATION</scope>
    <source>
        <strain evidence="3">pt0022</strain>
    </source>
</reference>
<reference evidence="2" key="1">
    <citation type="submission" date="2015-03" db="EMBL/GenBank/DDBJ databases">
        <title>Wuchereria bancrofti Genome Sequencing Papua New Guinea Strain.</title>
        <authorList>
            <person name="Small S.T."/>
            <person name="Serre D."/>
            <person name="Zimmerman P.A."/>
        </authorList>
    </citation>
    <scope>NUCLEOTIDE SEQUENCE [LARGE SCALE GENOMIC DNA]</scope>
    <source>
        <strain evidence="2">pt0022</strain>
    </source>
</reference>
<proteinExistence type="predicted"/>
<sequence>MDSSYCTDHTNSYSTHSNDRSPTGDDSLSNCHEEEQTQSKISECKLDDHFSLWSFYLRCMCCRKRKPCDPSMGALPREWLDPSRINFRTRKIAGCSFNNHSRSDDTYSEVGFSPTESNSV</sequence>
<dbReference type="Proteomes" id="UP000093561">
    <property type="component" value="Unassembled WGS sequence"/>
</dbReference>
<name>A0AAF5PYB8_WUCBA</name>
<evidence type="ECO:0000313" key="3">
    <source>
        <dbReference type="WBParaSite" id="mrna-Wban_07387"/>
    </source>
</evidence>
<reference evidence="2" key="2">
    <citation type="journal article" date="2016" name="Mol. Ecol.">
        <title>Population genomics of the filarial nematode parasite Wuchereria bancrofti from mosquitoes.</title>
        <authorList>
            <person name="Small S.T."/>
            <person name="Reimer L.J."/>
            <person name="Tisch D.J."/>
            <person name="King C.L."/>
            <person name="Christensen B.M."/>
            <person name="Siba P.M."/>
            <person name="Kazura J.W."/>
            <person name="Serre D."/>
            <person name="Zimmerman P.A."/>
        </authorList>
    </citation>
    <scope>NUCLEOTIDE SEQUENCE</scope>
    <source>
        <strain evidence="2">pt0022</strain>
    </source>
</reference>
<feature type="region of interest" description="Disordered" evidence="1">
    <location>
        <begin position="98"/>
        <end position="120"/>
    </location>
</feature>
<evidence type="ECO:0000256" key="1">
    <source>
        <dbReference type="SAM" id="MobiDB-lite"/>
    </source>
</evidence>
<organism evidence="2 3">
    <name type="scientific">Wuchereria bancrofti</name>
    <dbReference type="NCBI Taxonomy" id="6293"/>
    <lineage>
        <taxon>Eukaryota</taxon>
        <taxon>Metazoa</taxon>
        <taxon>Ecdysozoa</taxon>
        <taxon>Nematoda</taxon>
        <taxon>Chromadorea</taxon>
        <taxon>Rhabditida</taxon>
        <taxon>Spirurina</taxon>
        <taxon>Spiruromorpha</taxon>
        <taxon>Filarioidea</taxon>
        <taxon>Onchocercidae</taxon>
        <taxon>Wuchereria</taxon>
    </lineage>
</organism>
<dbReference type="AlphaFoldDB" id="A0AAF5PYB8"/>
<protein>
    <submittedName>
        <fullName evidence="3">Uncharacterized protein</fullName>
    </submittedName>
</protein>
<accession>A0AAF5PYB8</accession>
<feature type="compositionally biased region" description="Polar residues" evidence="1">
    <location>
        <begin position="1"/>
        <end position="16"/>
    </location>
</feature>
<feature type="region of interest" description="Disordered" evidence="1">
    <location>
        <begin position="1"/>
        <end position="39"/>
    </location>
</feature>
<evidence type="ECO:0000313" key="2">
    <source>
        <dbReference type="Proteomes" id="UP000093561"/>
    </source>
</evidence>